<dbReference type="InterPro" id="IPR005923">
    <property type="entry name" value="HutG"/>
</dbReference>
<dbReference type="PRINTS" id="PR00116">
    <property type="entry name" value="ARGINASE"/>
</dbReference>
<dbReference type="RefSeq" id="WP_051632421.1">
    <property type="nucleotide sequence ID" value="NZ_JMSZ01000001.1"/>
</dbReference>
<accession>A0A063Y6M4</accession>
<feature type="binding site" evidence="5">
    <location>
        <position position="124"/>
    </location>
    <ligand>
        <name>Mn(2+)</name>
        <dbReference type="ChEBI" id="CHEBI:29035"/>
        <label>1</label>
    </ligand>
</feature>
<evidence type="ECO:0000256" key="6">
    <source>
        <dbReference type="NCBIfam" id="TIGR01227"/>
    </source>
</evidence>
<comment type="catalytic activity">
    <reaction evidence="5">
        <text>N-formimidoyl-L-glutamate + H2O = formamide + L-glutamate</text>
        <dbReference type="Rhea" id="RHEA:22492"/>
        <dbReference type="ChEBI" id="CHEBI:15377"/>
        <dbReference type="ChEBI" id="CHEBI:16397"/>
        <dbReference type="ChEBI" id="CHEBI:29985"/>
        <dbReference type="ChEBI" id="CHEBI:58928"/>
        <dbReference type="EC" id="3.5.3.8"/>
    </reaction>
</comment>
<feature type="binding site" evidence="7">
    <location>
        <position position="155"/>
    </location>
    <ligand>
        <name>Mn(2+)</name>
        <dbReference type="ChEBI" id="CHEBI:29035"/>
        <label>1</label>
    </ligand>
</feature>
<keyword evidence="1 5" id="KW-0479">Metal-binding</keyword>
<dbReference type="NCBIfam" id="TIGR01227">
    <property type="entry name" value="hutG"/>
    <property type="match status" value="1"/>
</dbReference>
<feature type="binding site" evidence="5 7">
    <location>
        <position position="153"/>
    </location>
    <ligand>
        <name>Mn(2+)</name>
        <dbReference type="ChEBI" id="CHEBI:29035"/>
        <label>1</label>
    </ligand>
</feature>
<proteinExistence type="inferred from homology"/>
<keyword evidence="4 5" id="KW-0464">Manganese</keyword>
<evidence type="ECO:0000256" key="4">
    <source>
        <dbReference type="ARBA" id="ARBA00023211"/>
    </source>
</evidence>
<protein>
    <recommendedName>
        <fullName evidence="5 6">Formimidoylglutamase</fullName>
        <ecNumber evidence="5 6">3.5.3.8</ecNumber>
    </recommendedName>
    <alternativeName>
        <fullName evidence="5">Formiminoglutamase</fullName>
    </alternativeName>
    <alternativeName>
        <fullName evidence="5">Formiminoglutamate hydrolase</fullName>
    </alternativeName>
</protein>
<feature type="binding site" evidence="5 7">
    <location>
        <position position="246"/>
    </location>
    <ligand>
        <name>Mn(2+)</name>
        <dbReference type="ChEBI" id="CHEBI:29035"/>
        <label>1</label>
    </ligand>
</feature>
<dbReference type="Proteomes" id="UP000027318">
    <property type="component" value="Unassembled WGS sequence"/>
</dbReference>
<keyword evidence="11" id="KW-1185">Reference proteome</keyword>
<dbReference type="GO" id="GO:0019557">
    <property type="term" value="P:L-histidine catabolic process to glutamate and formate"/>
    <property type="evidence" value="ECO:0007669"/>
    <property type="project" value="UniProtKB-UniPathway"/>
</dbReference>
<dbReference type="EC" id="3.5.3.8" evidence="5 6"/>
<feature type="binding site" evidence="7">
    <location>
        <position position="248"/>
    </location>
    <ligand>
        <name>Mn(2+)</name>
        <dbReference type="ChEBI" id="CHEBI:29035"/>
        <label>1</label>
    </ligand>
</feature>
<dbReference type="InterPro" id="IPR023696">
    <property type="entry name" value="Ureohydrolase_dom_sf"/>
</dbReference>
<evidence type="ECO:0000256" key="9">
    <source>
        <dbReference type="RuleBase" id="RU003684"/>
    </source>
</evidence>
<dbReference type="Pfam" id="PF00491">
    <property type="entry name" value="Arginase"/>
    <property type="match status" value="1"/>
</dbReference>
<keyword evidence="2 5" id="KW-0378">Hydrolase</keyword>
<dbReference type="GO" id="GO:0030145">
    <property type="term" value="F:manganese ion binding"/>
    <property type="evidence" value="ECO:0007669"/>
    <property type="project" value="UniProtKB-UniRule"/>
</dbReference>
<dbReference type="Gene3D" id="3.40.800.10">
    <property type="entry name" value="Ureohydrolase domain"/>
    <property type="match status" value="1"/>
</dbReference>
<dbReference type="GO" id="GO:0033389">
    <property type="term" value="P:putrescine biosynthetic process from arginine, via agmatine"/>
    <property type="evidence" value="ECO:0007669"/>
    <property type="project" value="TreeGrafter"/>
</dbReference>
<dbReference type="PIRSF" id="PIRSF036979">
    <property type="entry name" value="Arginase"/>
    <property type="match status" value="1"/>
</dbReference>
<comment type="similarity">
    <text evidence="5 8 9">Belongs to the arginase family.</text>
</comment>
<dbReference type="EMBL" id="JMSZ01000001">
    <property type="protein sequence ID" value="KDE41349.1"/>
    <property type="molecule type" value="Genomic_DNA"/>
</dbReference>
<organism evidence="10 11">
    <name type="scientific">Nitrincola lacisaponensis</name>
    <dbReference type="NCBI Taxonomy" id="267850"/>
    <lineage>
        <taxon>Bacteria</taxon>
        <taxon>Pseudomonadati</taxon>
        <taxon>Pseudomonadota</taxon>
        <taxon>Gammaproteobacteria</taxon>
        <taxon>Oceanospirillales</taxon>
        <taxon>Oceanospirillaceae</taxon>
        <taxon>Nitrincola</taxon>
    </lineage>
</organism>
<reference evidence="10 11" key="1">
    <citation type="journal article" date="2005" name="Int. J. Syst. Evol. Microbiol.">
        <title>Nitrincola lacisaponensis gen. nov., sp. nov., a novel alkaliphilic bacterium isolated from an alkaline, saline lake.</title>
        <authorList>
            <person name="Dimitriu P.A."/>
            <person name="Shukla S.K."/>
            <person name="Conradt J."/>
            <person name="Marquez M.C."/>
            <person name="Ventosa A."/>
            <person name="Maglia A."/>
            <person name="Peyton B.M."/>
            <person name="Pinkart H.C."/>
            <person name="Mormile M.R."/>
        </authorList>
    </citation>
    <scope>NUCLEOTIDE SEQUENCE [LARGE SCALE GENOMIC DNA]</scope>
    <source>
        <strain evidence="10 11">4CA</strain>
    </source>
</reference>
<keyword evidence="3 5" id="KW-0369">Histidine metabolism</keyword>
<feature type="binding site" evidence="5">
    <location>
        <position position="153"/>
    </location>
    <ligand>
        <name>Mn(2+)</name>
        <dbReference type="ChEBI" id="CHEBI:29035"/>
        <label>2</label>
    </ligand>
</feature>
<dbReference type="InterPro" id="IPR020855">
    <property type="entry name" value="Ureohydrolase_Mn_BS"/>
</dbReference>
<evidence type="ECO:0000313" key="11">
    <source>
        <dbReference type="Proteomes" id="UP000027318"/>
    </source>
</evidence>
<feature type="binding site" evidence="5">
    <location>
        <position position="248"/>
    </location>
    <ligand>
        <name>Mn(2+)</name>
        <dbReference type="ChEBI" id="CHEBI:29035"/>
        <label>2</label>
    </ligand>
</feature>
<dbReference type="CDD" id="cd09988">
    <property type="entry name" value="Formimidoylglutamase"/>
    <property type="match status" value="1"/>
</dbReference>
<evidence type="ECO:0000256" key="5">
    <source>
        <dbReference type="HAMAP-Rule" id="MF_00737"/>
    </source>
</evidence>
<dbReference type="GO" id="GO:0050415">
    <property type="term" value="F:formimidoylglutamase activity"/>
    <property type="evidence" value="ECO:0007669"/>
    <property type="project" value="UniProtKB-UniRule"/>
</dbReference>
<dbReference type="GO" id="GO:0008783">
    <property type="term" value="F:agmatinase activity"/>
    <property type="evidence" value="ECO:0007669"/>
    <property type="project" value="TreeGrafter"/>
</dbReference>
<comment type="function">
    <text evidence="5">Catalyzes the conversion of N-formimidoyl-L-glutamate to L-glutamate and formamide.</text>
</comment>
<dbReference type="PANTHER" id="PTHR11358">
    <property type="entry name" value="ARGINASE/AGMATINASE"/>
    <property type="match status" value="1"/>
</dbReference>
<dbReference type="SUPFAM" id="SSF52768">
    <property type="entry name" value="Arginase/deacetylase"/>
    <property type="match status" value="1"/>
</dbReference>
<dbReference type="PANTHER" id="PTHR11358:SF35">
    <property type="entry name" value="FORMIMIDOYLGLUTAMASE"/>
    <property type="match status" value="1"/>
</dbReference>
<dbReference type="AlphaFoldDB" id="A0A063Y6M4"/>
<dbReference type="HAMAP" id="MF_00737">
    <property type="entry name" value="Formimidoylglutam"/>
    <property type="match status" value="1"/>
</dbReference>
<dbReference type="PROSITE" id="PS51409">
    <property type="entry name" value="ARGINASE_2"/>
    <property type="match status" value="1"/>
</dbReference>
<evidence type="ECO:0000256" key="7">
    <source>
        <dbReference type="PIRSR" id="PIRSR036979-1"/>
    </source>
</evidence>
<evidence type="ECO:0000313" key="10">
    <source>
        <dbReference type="EMBL" id="KDE41349.1"/>
    </source>
</evidence>
<evidence type="ECO:0000256" key="3">
    <source>
        <dbReference type="ARBA" id="ARBA00022808"/>
    </source>
</evidence>
<feature type="binding site" evidence="5">
    <location>
        <position position="246"/>
    </location>
    <ligand>
        <name>Mn(2+)</name>
        <dbReference type="ChEBI" id="CHEBI:29035"/>
        <label>2</label>
    </ligand>
</feature>
<sequence>MKINTAEALIQNWTGRTDPETDSWRWHQKIQPVQAGSPAGVALIGFACDTGVQRNHGRPGAIHGPQALRKQLANLPWLQTAPLYECGDIVCDDGDLETAQQQLASHIAAQLQAGHQPIVLGGGHEIAFASWSGLAQHLAAAESQPRIGIINFDAHFDLRDPQCQAASSGTPFAQIAEVCAHKHWMFHYACFGVSRMSNTPALFNRADALGVCYAEDLQMTVPQLNLLQQRLDHFMQACDHLYLTIDLDVFPASQAPGVSAPAARGVSLEVIEPLLIQIRNSGKLRLMDLAELNPELDIDAHTARLAARLIHQMTLTQQ</sequence>
<dbReference type="UniPathway" id="UPA00379">
    <property type="reaction ID" value="UER00552"/>
</dbReference>
<dbReference type="GO" id="GO:0019556">
    <property type="term" value="P:L-histidine catabolic process to glutamate and formamide"/>
    <property type="evidence" value="ECO:0007669"/>
    <property type="project" value="UniProtKB-UniRule"/>
</dbReference>
<feature type="binding site" evidence="5">
    <location>
        <position position="155"/>
    </location>
    <ligand>
        <name>Mn(2+)</name>
        <dbReference type="ChEBI" id="CHEBI:29035"/>
        <label>2</label>
    </ligand>
</feature>
<name>A0A063Y6M4_9GAMM</name>
<comment type="cofactor">
    <cofactor evidence="5 7">
        <name>Mn(2+)</name>
        <dbReference type="ChEBI" id="CHEBI:29035"/>
    </cofactor>
    <text evidence="5 7">Binds 2 manganese ions per subunit.</text>
</comment>
<feature type="binding site" evidence="5 7">
    <location>
        <position position="157"/>
    </location>
    <ligand>
        <name>Mn(2+)</name>
        <dbReference type="ChEBI" id="CHEBI:29035"/>
        <label>1</label>
    </ligand>
</feature>
<dbReference type="STRING" id="267850.ADINL_0029"/>
<dbReference type="OrthoDB" id="9789727at2"/>
<dbReference type="PATRIC" id="fig|267850.7.peg.29"/>
<evidence type="ECO:0000256" key="1">
    <source>
        <dbReference type="ARBA" id="ARBA00022723"/>
    </source>
</evidence>
<dbReference type="InterPro" id="IPR006035">
    <property type="entry name" value="Ureohydrolase"/>
</dbReference>
<gene>
    <name evidence="5" type="primary">hutG</name>
    <name evidence="10" type="ORF">ADINL_0029</name>
</gene>
<comment type="caution">
    <text evidence="10">The sequence shown here is derived from an EMBL/GenBank/DDBJ whole genome shotgun (WGS) entry which is preliminary data.</text>
</comment>
<dbReference type="PROSITE" id="PS01053">
    <property type="entry name" value="ARGINASE_1"/>
    <property type="match status" value="1"/>
</dbReference>
<feature type="binding site" evidence="7">
    <location>
        <position position="124"/>
    </location>
    <ligand>
        <name>Mn(2+)</name>
        <dbReference type="ChEBI" id="CHEBI:29035"/>
        <label>2</label>
    </ligand>
</feature>
<comment type="pathway">
    <text evidence="5">Amino-acid degradation; L-histidine degradation into L-glutamate; L-glutamate from N-formimidoyl-L-glutamate (hydrolase route): step 1/1.</text>
</comment>
<evidence type="ECO:0000256" key="8">
    <source>
        <dbReference type="PROSITE-ProRule" id="PRU00742"/>
    </source>
</evidence>
<evidence type="ECO:0000256" key="2">
    <source>
        <dbReference type="ARBA" id="ARBA00022801"/>
    </source>
</evidence>